<dbReference type="RefSeq" id="WP_151080094.1">
    <property type="nucleotide sequence ID" value="NZ_CP047647.1"/>
</dbReference>
<comment type="caution">
    <text evidence="1">The sequence shown here is derived from an EMBL/GenBank/DDBJ whole genome shotgun (WGS) entry which is preliminary data.</text>
</comment>
<name>A0A7L4ZSX1_9BACT</name>
<keyword evidence="2" id="KW-1185">Reference proteome</keyword>
<proteinExistence type="predicted"/>
<dbReference type="EMBL" id="VTWU01000006">
    <property type="protein sequence ID" value="KAA9327647.1"/>
    <property type="molecule type" value="Genomic_DNA"/>
</dbReference>
<gene>
    <name evidence="1" type="ORF">F0P96_16860</name>
</gene>
<dbReference type="Proteomes" id="UP000326380">
    <property type="component" value="Unassembled WGS sequence"/>
</dbReference>
<protein>
    <submittedName>
        <fullName evidence="1">Uncharacterized protein</fullName>
    </submittedName>
</protein>
<evidence type="ECO:0000313" key="2">
    <source>
        <dbReference type="Proteomes" id="UP000326380"/>
    </source>
</evidence>
<accession>A0A7L4ZSX1</accession>
<sequence length="113" mass="12501">MTDAYLRSLGFAPTQREQFGARPAFDTAWSYQHDHRAKDGALLFIEHPLGVAQCRLSTEVAPLAATDVFATTSLHDRPALEAAIGQFYAAHGGIGEAEPPFVPFVFRPFRRKQ</sequence>
<dbReference type="AlphaFoldDB" id="A0A7L4ZSX1"/>
<evidence type="ECO:0000313" key="1">
    <source>
        <dbReference type="EMBL" id="KAA9327647.1"/>
    </source>
</evidence>
<organism evidence="1 2">
    <name type="scientific">Hymenobacter busanensis</name>
    <dbReference type="NCBI Taxonomy" id="2607656"/>
    <lineage>
        <taxon>Bacteria</taxon>
        <taxon>Pseudomonadati</taxon>
        <taxon>Bacteroidota</taxon>
        <taxon>Cytophagia</taxon>
        <taxon>Cytophagales</taxon>
        <taxon>Hymenobacteraceae</taxon>
        <taxon>Hymenobacter</taxon>
    </lineage>
</organism>
<reference evidence="1 2" key="1">
    <citation type="submission" date="2019-09" db="EMBL/GenBank/DDBJ databases">
        <title>Genome sequence of Hymenobacter sp. M3.</title>
        <authorList>
            <person name="Srinivasan S."/>
        </authorList>
    </citation>
    <scope>NUCLEOTIDE SEQUENCE [LARGE SCALE GENOMIC DNA]</scope>
    <source>
        <strain evidence="1 2">M3</strain>
    </source>
</reference>